<dbReference type="Proteomes" id="UP001266305">
    <property type="component" value="Unassembled WGS sequence"/>
</dbReference>
<evidence type="ECO:0000313" key="2">
    <source>
        <dbReference type="EMBL" id="KAK2082739.1"/>
    </source>
</evidence>
<dbReference type="EMBL" id="JASSZA010000023">
    <property type="protein sequence ID" value="KAK2082739.1"/>
    <property type="molecule type" value="Genomic_DNA"/>
</dbReference>
<organism evidence="2 3">
    <name type="scientific">Saguinus oedipus</name>
    <name type="common">Cotton-top tamarin</name>
    <name type="synonym">Oedipomidas oedipus</name>
    <dbReference type="NCBI Taxonomy" id="9490"/>
    <lineage>
        <taxon>Eukaryota</taxon>
        <taxon>Metazoa</taxon>
        <taxon>Chordata</taxon>
        <taxon>Craniata</taxon>
        <taxon>Vertebrata</taxon>
        <taxon>Euteleostomi</taxon>
        <taxon>Mammalia</taxon>
        <taxon>Eutheria</taxon>
        <taxon>Euarchontoglires</taxon>
        <taxon>Primates</taxon>
        <taxon>Haplorrhini</taxon>
        <taxon>Platyrrhini</taxon>
        <taxon>Cebidae</taxon>
        <taxon>Callitrichinae</taxon>
        <taxon>Saguinus</taxon>
    </lineage>
</organism>
<feature type="compositionally biased region" description="Basic and acidic residues" evidence="1">
    <location>
        <begin position="183"/>
        <end position="195"/>
    </location>
</feature>
<keyword evidence="3" id="KW-1185">Reference proteome</keyword>
<feature type="compositionally biased region" description="Pro residues" evidence="1">
    <location>
        <begin position="29"/>
        <end position="40"/>
    </location>
</feature>
<feature type="region of interest" description="Disordered" evidence="1">
    <location>
        <begin position="1"/>
        <end position="126"/>
    </location>
</feature>
<comment type="caution">
    <text evidence="2">The sequence shown here is derived from an EMBL/GenBank/DDBJ whole genome shotgun (WGS) entry which is preliminary data.</text>
</comment>
<feature type="region of interest" description="Disordered" evidence="1">
    <location>
        <begin position="183"/>
        <end position="252"/>
    </location>
</feature>
<sequence length="377" mass="39228">MVHSPGSASGRWNKPALAALQKSSEFPLSPDPGLSPPLPERPTSALGCPQRPVPAGGPGPGVPAETSVPASCPASHPGANLPGDPGNWPLDNPNPGDADSGLSAAEKAAQGQLGRRRRSANSSGAGGLPCALAGFQTGCGVNYALSPKAAGPSGALATLSPHLSLGSCRTRDRCARIIHRAGARESRPGVRRDHALPGAGGEAARLPSAAQRAGALLFPAPRGFPKSTPRHTPTLPHPGETGRGPEPRDPGRAALRSAFLSRLHRAWAGVGMPRPLLLQEPQGLGEGVLFVREKSRDPGGKGQMPGARWEPQHRVRAWRAPEERWKDFRSFQEREKGQGLRFSEPDGVFSGSSSQPVCRQERAGPAGIQRAAGLIAT</sequence>
<reference evidence="2 3" key="1">
    <citation type="submission" date="2023-05" db="EMBL/GenBank/DDBJ databases">
        <title>B98-5 Cell Line De Novo Hybrid Assembly: An Optical Mapping Approach.</title>
        <authorList>
            <person name="Kananen K."/>
            <person name="Auerbach J.A."/>
            <person name="Kautto E."/>
            <person name="Blachly J.S."/>
        </authorList>
    </citation>
    <scope>NUCLEOTIDE SEQUENCE [LARGE SCALE GENOMIC DNA]</scope>
    <source>
        <strain evidence="2">B95-8</strain>
        <tissue evidence="2">Cell line</tissue>
    </source>
</reference>
<feature type="region of interest" description="Disordered" evidence="1">
    <location>
        <begin position="295"/>
        <end position="314"/>
    </location>
</feature>
<evidence type="ECO:0000313" key="3">
    <source>
        <dbReference type="Proteomes" id="UP001266305"/>
    </source>
</evidence>
<proteinExistence type="predicted"/>
<evidence type="ECO:0000256" key="1">
    <source>
        <dbReference type="SAM" id="MobiDB-lite"/>
    </source>
</evidence>
<protein>
    <submittedName>
        <fullName evidence="2">Uncharacterized protein</fullName>
    </submittedName>
</protein>
<accession>A0ABQ9TDB3</accession>
<gene>
    <name evidence="2" type="ORF">P7K49_037975</name>
</gene>
<feature type="compositionally biased region" description="Pro residues" evidence="1">
    <location>
        <begin position="51"/>
        <end position="61"/>
    </location>
</feature>
<name>A0ABQ9TDB3_SAGOE</name>
<feature type="region of interest" description="Disordered" evidence="1">
    <location>
        <begin position="331"/>
        <end position="365"/>
    </location>
</feature>